<dbReference type="RefSeq" id="WP_057768960.1">
    <property type="nucleotide sequence ID" value="NZ_JQAT01000002.1"/>
</dbReference>
<evidence type="ECO:0000313" key="3">
    <source>
        <dbReference type="Proteomes" id="UP000051645"/>
    </source>
</evidence>
<sequence length="98" mass="11393">MTDEQQMNRDEIREGADHVVEKGYVTELEEPKMVDADWSAHFCDQVGQELHLRSLTIDPVVKLFQYRSGADSIIYDPERYADEDAVKDMLQQLLGYQK</sequence>
<comment type="caution">
    <text evidence="2">The sequence shown here is derived from an EMBL/GenBank/DDBJ whole genome shotgun (WGS) entry which is preliminary data.</text>
</comment>
<evidence type="ECO:0000313" key="4">
    <source>
        <dbReference type="Proteomes" id="UP000051751"/>
    </source>
</evidence>
<evidence type="ECO:0000313" key="1">
    <source>
        <dbReference type="EMBL" id="KRN28884.1"/>
    </source>
</evidence>
<proteinExistence type="predicted"/>
<reference evidence="3 4" key="1">
    <citation type="journal article" date="2015" name="Genome Announc.">
        <title>Expanding the biotechnology potential of lactobacilli through comparative genomics of 213 strains and associated genera.</title>
        <authorList>
            <person name="Sun Z."/>
            <person name="Harris H.M."/>
            <person name="McCann A."/>
            <person name="Guo C."/>
            <person name="Argimon S."/>
            <person name="Zhang W."/>
            <person name="Yang X."/>
            <person name="Jeffery I.B."/>
            <person name="Cooney J.C."/>
            <person name="Kagawa T.F."/>
            <person name="Liu W."/>
            <person name="Song Y."/>
            <person name="Salvetti E."/>
            <person name="Wrobel A."/>
            <person name="Rasinkangas P."/>
            <person name="Parkhill J."/>
            <person name="Rea M.C."/>
            <person name="O'Sullivan O."/>
            <person name="Ritari J."/>
            <person name="Douillard F.P."/>
            <person name="Paul Ross R."/>
            <person name="Yang R."/>
            <person name="Briner A.E."/>
            <person name="Felis G.E."/>
            <person name="de Vos W.M."/>
            <person name="Barrangou R."/>
            <person name="Klaenhammer T.R."/>
            <person name="Caufield P.W."/>
            <person name="Cui Y."/>
            <person name="Zhang H."/>
            <person name="O'Toole P.W."/>
        </authorList>
    </citation>
    <scope>NUCLEOTIDE SEQUENCE [LARGE SCALE GENOMIC DNA]</scope>
    <source>
        <strain evidence="1 4">ATCC BAA-66</strain>
        <strain evidence="2 3">DSM 13344</strain>
    </source>
</reference>
<organism evidence="2 3">
    <name type="scientific">Lactobacillus selangorensis</name>
    <dbReference type="NCBI Taxonomy" id="81857"/>
    <lineage>
        <taxon>Bacteria</taxon>
        <taxon>Bacillati</taxon>
        <taxon>Bacillota</taxon>
        <taxon>Bacilli</taxon>
        <taxon>Lactobacillales</taxon>
        <taxon>Lactobacillaceae</taxon>
        <taxon>Lactobacillus</taxon>
    </lineage>
</organism>
<gene>
    <name evidence="1" type="ORF">IV38_GL001092</name>
    <name evidence="2" type="ORF">IV40_GL000761</name>
</gene>
<dbReference type="AlphaFoldDB" id="A0A0R2FWM1"/>
<evidence type="ECO:0000313" key="2">
    <source>
        <dbReference type="EMBL" id="KRN32706.1"/>
    </source>
</evidence>
<dbReference type="STRING" id="81857.IV38_GL001092"/>
<protein>
    <submittedName>
        <fullName evidence="2">Uncharacterized protein</fullName>
    </submittedName>
</protein>
<dbReference type="PATRIC" id="fig|81857.3.peg.1098"/>
<name>A0A0R2FWM1_9LACO</name>
<dbReference type="EMBL" id="JQAZ01000002">
    <property type="protein sequence ID" value="KRN32706.1"/>
    <property type="molecule type" value="Genomic_DNA"/>
</dbReference>
<accession>A0A0R2FWM1</accession>
<dbReference type="Proteomes" id="UP000051751">
    <property type="component" value="Unassembled WGS sequence"/>
</dbReference>
<dbReference type="Proteomes" id="UP000051645">
    <property type="component" value="Unassembled WGS sequence"/>
</dbReference>
<keyword evidence="3" id="KW-1185">Reference proteome</keyword>
<dbReference type="OrthoDB" id="2314915at2"/>
<dbReference type="EMBL" id="JQAT01000002">
    <property type="protein sequence ID" value="KRN28884.1"/>
    <property type="molecule type" value="Genomic_DNA"/>
</dbReference>